<gene>
    <name evidence="2" type="ORF">SAMN04487944_102265</name>
</gene>
<organism evidence="2 3">
    <name type="scientific">Gracilibacillus ureilyticus</name>
    <dbReference type="NCBI Taxonomy" id="531814"/>
    <lineage>
        <taxon>Bacteria</taxon>
        <taxon>Bacillati</taxon>
        <taxon>Bacillota</taxon>
        <taxon>Bacilli</taxon>
        <taxon>Bacillales</taxon>
        <taxon>Bacillaceae</taxon>
        <taxon>Gracilibacillus</taxon>
    </lineage>
</organism>
<evidence type="ECO:0000313" key="2">
    <source>
        <dbReference type="EMBL" id="SER29356.1"/>
    </source>
</evidence>
<feature type="transmembrane region" description="Helical" evidence="1">
    <location>
        <begin position="6"/>
        <end position="27"/>
    </location>
</feature>
<evidence type="ECO:0000313" key="3">
    <source>
        <dbReference type="Proteomes" id="UP000199687"/>
    </source>
</evidence>
<dbReference type="NCBIfam" id="TIGR02359">
    <property type="entry name" value="thiW"/>
    <property type="match status" value="1"/>
</dbReference>
<dbReference type="STRING" id="531814.SAMN04487944_102265"/>
<keyword evidence="3" id="KW-1185">Reference proteome</keyword>
<dbReference type="PIRSF" id="PIRSF024534">
    <property type="entry name" value="ThiW"/>
    <property type="match status" value="1"/>
</dbReference>
<dbReference type="EMBL" id="FOGL01000002">
    <property type="protein sequence ID" value="SER29356.1"/>
    <property type="molecule type" value="Genomic_DNA"/>
</dbReference>
<feature type="transmembrane region" description="Helical" evidence="1">
    <location>
        <begin position="129"/>
        <end position="151"/>
    </location>
</feature>
<accession>A0A1H9N048</accession>
<feature type="transmembrane region" description="Helical" evidence="1">
    <location>
        <begin position="67"/>
        <end position="90"/>
    </location>
</feature>
<keyword evidence="1" id="KW-0812">Transmembrane</keyword>
<name>A0A1H9N048_9BACI</name>
<feature type="transmembrane region" description="Helical" evidence="1">
    <location>
        <begin position="39"/>
        <end position="61"/>
    </location>
</feature>
<proteinExistence type="predicted"/>
<dbReference type="InterPro" id="IPR012652">
    <property type="entry name" value="ThiW"/>
</dbReference>
<keyword evidence="1" id="KW-1133">Transmembrane helix</keyword>
<protein>
    <submittedName>
        <fullName evidence="2">Energy coupling factor transporter S component ThiW</fullName>
    </submittedName>
</protein>
<dbReference type="AlphaFoldDB" id="A0A1H9N048"/>
<dbReference type="Proteomes" id="UP000199687">
    <property type="component" value="Unassembled WGS sequence"/>
</dbReference>
<sequence length="168" mass="17428">MRRKTLLITMMAIFVAIGTLGSQFLWFPTGIAKAFPVQHAVNVMAAVTLGPVPAVIIAFAIGLLRNLLGIGTLLAFPGGMIGALLAGIVYKFTKNKIAAGIGEVIGTGIIGAFLSVPFAYLLMDTSVGALAFLPGFLVSSISGSIIGVLILSRVKTTSFSKQAFPTKT</sequence>
<dbReference type="Pfam" id="PF09512">
    <property type="entry name" value="ThiW"/>
    <property type="match status" value="1"/>
</dbReference>
<dbReference type="Gene3D" id="1.10.1760.20">
    <property type="match status" value="1"/>
</dbReference>
<evidence type="ECO:0000256" key="1">
    <source>
        <dbReference type="SAM" id="Phobius"/>
    </source>
</evidence>
<feature type="transmembrane region" description="Helical" evidence="1">
    <location>
        <begin position="97"/>
        <end position="123"/>
    </location>
</feature>
<reference evidence="2 3" key="1">
    <citation type="submission" date="2016-10" db="EMBL/GenBank/DDBJ databases">
        <authorList>
            <person name="de Groot N.N."/>
        </authorList>
    </citation>
    <scope>NUCLEOTIDE SEQUENCE [LARGE SCALE GENOMIC DNA]</scope>
    <source>
        <strain evidence="2 3">CGMCC 1.7727</strain>
    </source>
</reference>
<keyword evidence="1" id="KW-0472">Membrane</keyword>